<evidence type="ECO:0000259" key="4">
    <source>
        <dbReference type="Pfam" id="PF17853"/>
    </source>
</evidence>
<dbReference type="Proteomes" id="UP000271573">
    <property type="component" value="Chromosome"/>
</dbReference>
<dbReference type="Gene3D" id="1.10.10.2840">
    <property type="entry name" value="PucR C-terminal helix-turn-helix domain"/>
    <property type="match status" value="1"/>
</dbReference>
<dbReference type="RefSeq" id="WP_125566287.1">
    <property type="nucleotide sequence ID" value="NZ_AP019307.1"/>
</dbReference>
<dbReference type="InterPro" id="IPR042070">
    <property type="entry name" value="PucR_C-HTH_sf"/>
</dbReference>
<dbReference type="AlphaFoldDB" id="A0A3G9IBC1"/>
<keyword evidence="6" id="KW-1185">Reference proteome</keyword>
<reference evidence="5 6" key="1">
    <citation type="submission" date="2018-11" db="EMBL/GenBank/DDBJ databases">
        <title>Complete genome sequence of Nocardioides baekrokdamisoli strain KCTC 39748.</title>
        <authorList>
            <person name="Kang S.W."/>
            <person name="Lee K.C."/>
            <person name="Kim K.K."/>
            <person name="Kim J.S."/>
            <person name="Kim D.S."/>
            <person name="Ko S.H."/>
            <person name="Yang S.H."/>
            <person name="Shin Y.K."/>
            <person name="Lee J.S."/>
        </authorList>
    </citation>
    <scope>NUCLEOTIDE SEQUENCE [LARGE SCALE GENOMIC DNA]</scope>
    <source>
        <strain evidence="5 6">KCTC 39748</strain>
    </source>
</reference>
<dbReference type="InterPro" id="IPR025751">
    <property type="entry name" value="RsbRD_N_dom"/>
</dbReference>
<dbReference type="InterPro" id="IPR051448">
    <property type="entry name" value="CdaR-like_regulators"/>
</dbReference>
<feature type="domain" description="CdaR GGDEF-like" evidence="4">
    <location>
        <begin position="205"/>
        <end position="307"/>
    </location>
</feature>
<dbReference type="PANTHER" id="PTHR33744">
    <property type="entry name" value="CARBOHYDRATE DIACID REGULATOR"/>
    <property type="match status" value="1"/>
</dbReference>
<dbReference type="PANTHER" id="PTHR33744:SF1">
    <property type="entry name" value="DNA-BINDING TRANSCRIPTIONAL ACTIVATOR ADER"/>
    <property type="match status" value="1"/>
</dbReference>
<evidence type="ECO:0000259" key="3">
    <source>
        <dbReference type="Pfam" id="PF14361"/>
    </source>
</evidence>
<feature type="domain" description="PucR C-terminal helix-turn-helix" evidence="2">
    <location>
        <begin position="355"/>
        <end position="410"/>
    </location>
</feature>
<accession>A0A3G9IBC1</accession>
<organism evidence="5 6">
    <name type="scientific">Nocardioides baekrokdamisoli</name>
    <dbReference type="NCBI Taxonomy" id="1804624"/>
    <lineage>
        <taxon>Bacteria</taxon>
        <taxon>Bacillati</taxon>
        <taxon>Actinomycetota</taxon>
        <taxon>Actinomycetes</taxon>
        <taxon>Propionibacteriales</taxon>
        <taxon>Nocardioidaceae</taxon>
        <taxon>Nocardioides</taxon>
    </lineage>
</organism>
<proteinExistence type="inferred from homology"/>
<dbReference type="Pfam" id="PF14361">
    <property type="entry name" value="RsbRD_N"/>
    <property type="match status" value="1"/>
</dbReference>
<dbReference type="EMBL" id="AP019307">
    <property type="protein sequence ID" value="BBH16110.1"/>
    <property type="molecule type" value="Genomic_DNA"/>
</dbReference>
<dbReference type="InterPro" id="IPR025736">
    <property type="entry name" value="PucR_C-HTH_dom"/>
</dbReference>
<evidence type="ECO:0000256" key="1">
    <source>
        <dbReference type="ARBA" id="ARBA00006754"/>
    </source>
</evidence>
<comment type="similarity">
    <text evidence="1">Belongs to the CdaR family.</text>
</comment>
<dbReference type="Pfam" id="PF13556">
    <property type="entry name" value="HTH_30"/>
    <property type="match status" value="1"/>
</dbReference>
<name>A0A3G9IBC1_9ACTN</name>
<dbReference type="InterPro" id="IPR041522">
    <property type="entry name" value="CdaR_GGDEF"/>
</dbReference>
<evidence type="ECO:0000259" key="2">
    <source>
        <dbReference type="Pfam" id="PF13556"/>
    </source>
</evidence>
<dbReference type="Pfam" id="PF17853">
    <property type="entry name" value="GGDEF_2"/>
    <property type="match status" value="1"/>
</dbReference>
<dbReference type="KEGG" id="nbe:Back2_03970"/>
<feature type="domain" description="RsbT co-antagonist protein RsbRD N-terminal" evidence="3">
    <location>
        <begin position="37"/>
        <end position="183"/>
    </location>
</feature>
<protein>
    <submittedName>
        <fullName evidence="5">ABC transporter substrate-binding protein</fullName>
    </submittedName>
</protein>
<sequence>MAAERLIAFGYPDSPRDPAVEAFIMEFIARELEPERVEAWVARVAEYVAQGAPDLASDPELATMLLDTVRDQWRTFVQTVLPAKESAQVRFQLVPSATAIAVEVARRRLDLGVLVNAYRMAQRAAWDYATGVVAGLPEDLDHAELLIRFWSAAGAWLDATVEQSILLHQNETRRIQQRGDAQRFDLVKRVLDGGVIEPREMSAGLGGYAVTGSHVAVILVADGADSIAHLEATAVRLAERLGAPRPLLVQPGGRELWCWVSGVDAARIVGLPGAEILPGIRVTVGGPHAGVDGFVAAYEDARRAQRLALAPRAPRVLVYDDVAAIALLAADPAAEAYVRRTLGKLASDEPAIVRLRETVAAYADSCGSVADVAERFDLHKNTVRYRLDQAAKLVGLPFDGNASAVGLAIAYYDALLASAE</sequence>
<evidence type="ECO:0000313" key="5">
    <source>
        <dbReference type="EMBL" id="BBH16110.1"/>
    </source>
</evidence>
<dbReference type="OrthoDB" id="3663486at2"/>
<gene>
    <name evidence="5" type="ORF">Back2_03970</name>
</gene>
<evidence type="ECO:0000313" key="6">
    <source>
        <dbReference type="Proteomes" id="UP000271573"/>
    </source>
</evidence>